<evidence type="ECO:0000256" key="3">
    <source>
        <dbReference type="ARBA" id="ARBA00022833"/>
    </source>
</evidence>
<dbReference type="InterPro" id="IPR011032">
    <property type="entry name" value="GroES-like_sf"/>
</dbReference>
<dbReference type="InterPro" id="IPR036291">
    <property type="entry name" value="NAD(P)-bd_dom_sf"/>
</dbReference>
<gene>
    <name evidence="7" type="ORF">Z045_23845</name>
</gene>
<dbReference type="SMART" id="SM00829">
    <property type="entry name" value="PKS_ER"/>
    <property type="match status" value="1"/>
</dbReference>
<evidence type="ECO:0000259" key="6">
    <source>
        <dbReference type="SMART" id="SM00829"/>
    </source>
</evidence>
<evidence type="ECO:0000256" key="5">
    <source>
        <dbReference type="RuleBase" id="RU361277"/>
    </source>
</evidence>
<proteinExistence type="inferred from homology"/>
<dbReference type="CDD" id="cd08231">
    <property type="entry name" value="MDR_TM0436_like"/>
    <property type="match status" value="1"/>
</dbReference>
<sequence length="384" mass="40508">MSNAMQTDPTSPTTGTATAMVLEGFGQTMTATTFPRVTPEAGAVVVDVTHAGICGTDIHLQQGRLPIPVPLILGHEAVGRVHALGEGVTTDARGEQLHVGDAISWASNIPCGHCYYCQDQHEPSLCETRKVYGINQSSADWPHLSGGWSEQIYLQPGSTIIRIPSSVTPQQVIALGCAGPTAVHAVNDIAKPQTGDVVVVQGSGPVGLACAMYATLAGAAKVIIVGGPANRLEVAQAAGIGDIHIDIFTETDQEARLERILAHTPDGRGADVVIEATGVPTAVAEGIDLARRGGKYLVVGQYTDHGTTPINPHYITKKQLQVLGSWAFSPQNHLEYVESLPRLTAHFDLASMVTEYPLTEADDAMTDMRDGRTLKSVLTTGGRS</sequence>
<dbReference type="InterPro" id="IPR020843">
    <property type="entry name" value="ER"/>
</dbReference>
<reference evidence="8" key="1">
    <citation type="submission" date="2015-01" db="EMBL/GenBank/DDBJ databases">
        <title>Draft genome sequence of Rhodococcus pyridinivorans strain KG-16, a hydrocarbon-degrading bacterium.</title>
        <authorList>
            <person name="Aggarwal R.K."/>
            <person name="Dawar C."/>
        </authorList>
    </citation>
    <scope>NUCLEOTIDE SEQUENCE [LARGE SCALE GENOMIC DNA]</scope>
    <source>
        <strain evidence="8">KG-16</strain>
    </source>
</reference>
<dbReference type="InterPro" id="IPR050129">
    <property type="entry name" value="Zn_alcohol_dh"/>
</dbReference>
<dbReference type="GO" id="GO:0008270">
    <property type="term" value="F:zinc ion binding"/>
    <property type="evidence" value="ECO:0007669"/>
    <property type="project" value="InterPro"/>
</dbReference>
<reference evidence="7 8" key="2">
    <citation type="journal article" date="2016" name="Genome Announc.">
        <title>Draft Genome Sequence of a Versatile Hydrocarbon-Degrading Bacterium, Rhodococcus pyridinivorans Strain KG-16, Collected from Oil Fields in India.</title>
        <authorList>
            <person name="Aggarwal R.K."/>
            <person name="Dawar C."/>
            <person name="Phanindranath R."/>
            <person name="Mutnuri L."/>
            <person name="Dayal A.M."/>
        </authorList>
    </citation>
    <scope>NUCLEOTIDE SEQUENCE [LARGE SCALE GENOMIC DNA]</scope>
    <source>
        <strain evidence="7 8">KG-16</strain>
    </source>
</reference>
<dbReference type="Gene3D" id="3.90.180.10">
    <property type="entry name" value="Medium-chain alcohol dehydrogenases, catalytic domain"/>
    <property type="match status" value="1"/>
</dbReference>
<evidence type="ECO:0000256" key="1">
    <source>
        <dbReference type="ARBA" id="ARBA00001947"/>
    </source>
</evidence>
<dbReference type="RefSeq" id="WP_060654667.1">
    <property type="nucleotide sequence ID" value="NZ_AZXY01000017.1"/>
</dbReference>
<dbReference type="InterPro" id="IPR002328">
    <property type="entry name" value="ADH_Zn_CS"/>
</dbReference>
<dbReference type="PROSITE" id="PS00059">
    <property type="entry name" value="ADH_ZINC"/>
    <property type="match status" value="1"/>
</dbReference>
<keyword evidence="4" id="KW-0560">Oxidoreductase</keyword>
<evidence type="ECO:0000256" key="2">
    <source>
        <dbReference type="ARBA" id="ARBA00022723"/>
    </source>
</evidence>
<evidence type="ECO:0000313" key="8">
    <source>
        <dbReference type="Proteomes" id="UP000053060"/>
    </source>
</evidence>
<comment type="similarity">
    <text evidence="5">Belongs to the zinc-containing alcohol dehydrogenase family.</text>
</comment>
<comment type="caution">
    <text evidence="7">The sequence shown here is derived from an EMBL/GenBank/DDBJ whole genome shotgun (WGS) entry which is preliminary data.</text>
</comment>
<evidence type="ECO:0000313" key="7">
    <source>
        <dbReference type="EMBL" id="KSZ56339.1"/>
    </source>
</evidence>
<evidence type="ECO:0000256" key="4">
    <source>
        <dbReference type="ARBA" id="ARBA00023002"/>
    </source>
</evidence>
<name>A0A0V9UEG9_9NOCA</name>
<keyword evidence="3 5" id="KW-0862">Zinc</keyword>
<dbReference type="InterPro" id="IPR013154">
    <property type="entry name" value="ADH-like_N"/>
</dbReference>
<dbReference type="PATRIC" id="fig|1441730.3.peg.5011"/>
<dbReference type="EMBL" id="AZXY01000017">
    <property type="protein sequence ID" value="KSZ56339.1"/>
    <property type="molecule type" value="Genomic_DNA"/>
</dbReference>
<dbReference type="InterPro" id="IPR013149">
    <property type="entry name" value="ADH-like_C"/>
</dbReference>
<dbReference type="Gene3D" id="3.40.50.720">
    <property type="entry name" value="NAD(P)-binding Rossmann-like Domain"/>
    <property type="match status" value="1"/>
</dbReference>
<feature type="domain" description="Enoyl reductase (ER)" evidence="6">
    <location>
        <begin position="26"/>
        <end position="378"/>
    </location>
</feature>
<dbReference type="SUPFAM" id="SSF50129">
    <property type="entry name" value="GroES-like"/>
    <property type="match status" value="1"/>
</dbReference>
<protein>
    <submittedName>
        <fullName evidence="7">Alcohol dehydrogenase</fullName>
    </submittedName>
</protein>
<accession>A0A0V9UEG9</accession>
<organism evidence="7 8">
    <name type="scientific">Rhodococcus pyridinivorans KG-16</name>
    <dbReference type="NCBI Taxonomy" id="1441730"/>
    <lineage>
        <taxon>Bacteria</taxon>
        <taxon>Bacillati</taxon>
        <taxon>Actinomycetota</taxon>
        <taxon>Actinomycetes</taxon>
        <taxon>Mycobacteriales</taxon>
        <taxon>Nocardiaceae</taxon>
        <taxon>Rhodococcus</taxon>
    </lineage>
</organism>
<comment type="cofactor">
    <cofactor evidence="1 5">
        <name>Zn(2+)</name>
        <dbReference type="ChEBI" id="CHEBI:29105"/>
    </cofactor>
</comment>
<keyword evidence="2 5" id="KW-0479">Metal-binding</keyword>
<dbReference type="Pfam" id="PF00107">
    <property type="entry name" value="ADH_zinc_N"/>
    <property type="match status" value="1"/>
</dbReference>
<dbReference type="PANTHER" id="PTHR43401">
    <property type="entry name" value="L-THREONINE 3-DEHYDROGENASE"/>
    <property type="match status" value="1"/>
</dbReference>
<dbReference type="SUPFAM" id="SSF51735">
    <property type="entry name" value="NAD(P)-binding Rossmann-fold domains"/>
    <property type="match status" value="1"/>
</dbReference>
<dbReference type="Pfam" id="PF08240">
    <property type="entry name" value="ADH_N"/>
    <property type="match status" value="1"/>
</dbReference>
<dbReference type="AlphaFoldDB" id="A0A0V9UEG9"/>
<dbReference type="Proteomes" id="UP000053060">
    <property type="component" value="Unassembled WGS sequence"/>
</dbReference>
<dbReference type="GO" id="GO:0016491">
    <property type="term" value="F:oxidoreductase activity"/>
    <property type="evidence" value="ECO:0007669"/>
    <property type="project" value="UniProtKB-KW"/>
</dbReference>